<comment type="similarity">
    <text evidence="1">Belongs to the GeBP family.</text>
</comment>
<sequence>MGSDDEDHTATVYGEEFLDEEFDETDEEDRILQTQHAEEDDVDLIDDEEDDEEEEDDSMSSGAGDGAGVTVAVAGAVSPNVTTTAAVITPATVTTTTDSIVRTDAIVELKKPLPLPLDDSRRLFQRLWTDEDEIELLQGFLDYTTQRGTNNSSHHHHDTTAFYDQIKGKLQLDFNKNQLVEKLRRLKKKYRNVLAKTSSGKEYAFKSAHDQATFDLSCKIWSEPVAPAVTDGNGGGIDDEDQPHNANFTSLTFNLNDHNSSNPNSNGIGIAGVADPNSSEKKTPRPRKRSRSTPVVKIEENCNQQQLFGQSVGAGTGAGAGASNSNNLTTTLVEETVKSCLLPLFKELVNNSSNGAGGSSRGLGLGLGGMNVNVNTFGGPMNFPIGDMSDEKWRKQNILELEVYSKRLELMQDQIKSWLEELRSMGN</sequence>
<proteinExistence type="inferred from homology"/>
<dbReference type="InterPro" id="IPR007592">
    <property type="entry name" value="GEBP"/>
</dbReference>
<feature type="compositionally biased region" description="Acidic residues" evidence="2">
    <location>
        <begin position="16"/>
        <end position="29"/>
    </location>
</feature>
<dbReference type="Proteomes" id="UP001408789">
    <property type="component" value="Unassembled WGS sequence"/>
</dbReference>
<dbReference type="GO" id="GO:0005634">
    <property type="term" value="C:nucleus"/>
    <property type="evidence" value="ECO:0007669"/>
    <property type="project" value="TreeGrafter"/>
</dbReference>
<dbReference type="GO" id="GO:0006355">
    <property type="term" value="P:regulation of DNA-templated transcription"/>
    <property type="evidence" value="ECO:0007669"/>
    <property type="project" value="InterPro"/>
</dbReference>
<name>A0AAP0CIQ2_9ASTR</name>
<organism evidence="4 5">
    <name type="scientific">Deinandra increscens subsp. villosa</name>
    <dbReference type="NCBI Taxonomy" id="3103831"/>
    <lineage>
        <taxon>Eukaryota</taxon>
        <taxon>Viridiplantae</taxon>
        <taxon>Streptophyta</taxon>
        <taxon>Embryophyta</taxon>
        <taxon>Tracheophyta</taxon>
        <taxon>Spermatophyta</taxon>
        <taxon>Magnoliopsida</taxon>
        <taxon>eudicotyledons</taxon>
        <taxon>Gunneridae</taxon>
        <taxon>Pentapetalae</taxon>
        <taxon>asterids</taxon>
        <taxon>campanulids</taxon>
        <taxon>Asterales</taxon>
        <taxon>Asteraceae</taxon>
        <taxon>Asteroideae</taxon>
        <taxon>Heliantheae alliance</taxon>
        <taxon>Madieae</taxon>
        <taxon>Madiinae</taxon>
        <taxon>Deinandra</taxon>
    </lineage>
</organism>
<keyword evidence="5" id="KW-1185">Reference proteome</keyword>
<dbReference type="PANTHER" id="PTHR31662:SF107">
    <property type="entry name" value="TRANSCRIPTION FACTOR GEBP FAMILY"/>
    <property type="match status" value="1"/>
</dbReference>
<gene>
    <name evidence="4" type="ORF">SSX86_022250</name>
</gene>
<reference evidence="4 5" key="1">
    <citation type="submission" date="2024-04" db="EMBL/GenBank/DDBJ databases">
        <title>The reference genome of an endangered Asteraceae, Deinandra increscens subsp. villosa, native to the Central Coast of California.</title>
        <authorList>
            <person name="Guilliams M."/>
            <person name="Hasenstab-Lehman K."/>
            <person name="Meyer R."/>
            <person name="Mcevoy S."/>
        </authorList>
    </citation>
    <scope>NUCLEOTIDE SEQUENCE [LARGE SCALE GENOMIC DNA]</scope>
    <source>
        <tissue evidence="4">Leaf</tissue>
    </source>
</reference>
<evidence type="ECO:0000256" key="1">
    <source>
        <dbReference type="ARBA" id="ARBA00010820"/>
    </source>
</evidence>
<feature type="domain" description="Glabrous enhancer-binding protein-like DBD" evidence="3">
    <location>
        <begin position="124"/>
        <end position="222"/>
    </location>
</feature>
<evidence type="ECO:0000313" key="4">
    <source>
        <dbReference type="EMBL" id="KAK9057415.1"/>
    </source>
</evidence>
<dbReference type="PANTHER" id="PTHR31662">
    <property type="entry name" value="BNAANNG10740D PROTEIN-RELATED"/>
    <property type="match status" value="1"/>
</dbReference>
<dbReference type="EMBL" id="JBCNJP010000023">
    <property type="protein sequence ID" value="KAK9057415.1"/>
    <property type="molecule type" value="Genomic_DNA"/>
</dbReference>
<comment type="caution">
    <text evidence="4">The sequence shown here is derived from an EMBL/GenBank/DDBJ whole genome shotgun (WGS) entry which is preliminary data.</text>
</comment>
<dbReference type="InterPro" id="IPR053932">
    <property type="entry name" value="GeBP-like_DBD"/>
</dbReference>
<dbReference type="Pfam" id="PF04504">
    <property type="entry name" value="GeBP-like_DBD"/>
    <property type="match status" value="1"/>
</dbReference>
<protein>
    <recommendedName>
        <fullName evidence="3">Glabrous enhancer-binding protein-like DBD domain-containing protein</fullName>
    </recommendedName>
</protein>
<feature type="region of interest" description="Disordered" evidence="2">
    <location>
        <begin position="256"/>
        <end position="302"/>
    </location>
</feature>
<feature type="compositionally biased region" description="Acidic residues" evidence="2">
    <location>
        <begin position="38"/>
        <end position="58"/>
    </location>
</feature>
<evidence type="ECO:0000313" key="5">
    <source>
        <dbReference type="Proteomes" id="UP001408789"/>
    </source>
</evidence>
<feature type="region of interest" description="Disordered" evidence="2">
    <location>
        <begin position="1"/>
        <end position="67"/>
    </location>
</feature>
<evidence type="ECO:0000259" key="3">
    <source>
        <dbReference type="Pfam" id="PF04504"/>
    </source>
</evidence>
<evidence type="ECO:0000256" key="2">
    <source>
        <dbReference type="SAM" id="MobiDB-lite"/>
    </source>
</evidence>
<dbReference type="AlphaFoldDB" id="A0AAP0CIQ2"/>
<accession>A0AAP0CIQ2</accession>